<accession>A0A919E945</accession>
<dbReference type="EMBL" id="BNCI01000002">
    <property type="protein sequence ID" value="GHF26222.1"/>
    <property type="molecule type" value="Genomic_DNA"/>
</dbReference>
<dbReference type="Proteomes" id="UP000630923">
    <property type="component" value="Unassembled WGS sequence"/>
</dbReference>
<gene>
    <name evidence="2" type="ORF">GCM10017044_21410</name>
</gene>
<proteinExistence type="predicted"/>
<name>A0A919E945_9PROT</name>
<dbReference type="AlphaFoldDB" id="A0A919E945"/>
<dbReference type="InterPro" id="IPR008869">
    <property type="entry name" value="MlaC/ttg2D"/>
</dbReference>
<reference evidence="2" key="1">
    <citation type="journal article" date="2014" name="Int. J. Syst. Evol. Microbiol.">
        <title>Complete genome sequence of Corynebacterium casei LMG S-19264T (=DSM 44701T), isolated from a smear-ripened cheese.</title>
        <authorList>
            <consortium name="US DOE Joint Genome Institute (JGI-PGF)"/>
            <person name="Walter F."/>
            <person name="Albersmeier A."/>
            <person name="Kalinowski J."/>
            <person name="Ruckert C."/>
        </authorList>
    </citation>
    <scope>NUCLEOTIDE SEQUENCE</scope>
    <source>
        <strain evidence="2">KCTC 42590</strain>
    </source>
</reference>
<keyword evidence="3" id="KW-1185">Reference proteome</keyword>
<keyword evidence="1" id="KW-0732">Signal</keyword>
<dbReference type="PANTHER" id="PTHR36573">
    <property type="entry name" value="INTERMEMBRANE PHOSPHOLIPID TRANSPORT SYSTEM BINDING PROTEIN MLAC"/>
    <property type="match status" value="1"/>
</dbReference>
<feature type="chain" id="PRO_5037019228" description="ABC transporter substrate-binding protein" evidence="1">
    <location>
        <begin position="25"/>
        <end position="210"/>
    </location>
</feature>
<feature type="signal peptide" evidence="1">
    <location>
        <begin position="1"/>
        <end position="24"/>
    </location>
</feature>
<reference evidence="2" key="2">
    <citation type="submission" date="2020-09" db="EMBL/GenBank/DDBJ databases">
        <authorList>
            <person name="Sun Q."/>
            <person name="Kim S."/>
        </authorList>
    </citation>
    <scope>NUCLEOTIDE SEQUENCE</scope>
    <source>
        <strain evidence="2">KCTC 42590</strain>
    </source>
</reference>
<evidence type="ECO:0008006" key="4">
    <source>
        <dbReference type="Google" id="ProtNLM"/>
    </source>
</evidence>
<organism evidence="2 3">
    <name type="scientific">Kordiimonas sediminis</name>
    <dbReference type="NCBI Taxonomy" id="1735581"/>
    <lineage>
        <taxon>Bacteria</taxon>
        <taxon>Pseudomonadati</taxon>
        <taxon>Pseudomonadota</taxon>
        <taxon>Alphaproteobacteria</taxon>
        <taxon>Kordiimonadales</taxon>
        <taxon>Kordiimonadaceae</taxon>
        <taxon>Kordiimonas</taxon>
    </lineage>
</organism>
<evidence type="ECO:0000256" key="1">
    <source>
        <dbReference type="SAM" id="SignalP"/>
    </source>
</evidence>
<protein>
    <recommendedName>
        <fullName evidence="4">ABC transporter substrate-binding protein</fullName>
    </recommendedName>
</protein>
<dbReference type="InterPro" id="IPR042245">
    <property type="entry name" value="Tgt2/MlaC_sf"/>
</dbReference>
<dbReference type="Pfam" id="PF05494">
    <property type="entry name" value="MlaC"/>
    <property type="match status" value="1"/>
</dbReference>
<sequence>MIRVFKIIATSVLIAFTGISAAFAQDRAVDDPKGAMDFIANLSLDTQTVWSDSKLTADERSAAFKTLFERVTDIELLSKGILGRHYRTASEAQRRAYMAAMTDYIINELDIQMQKIGFKKLDITGTTPASGKNGHLFVRTKVDREQGEPMLADWRVRKKDGVFQIVNLEVEGINLLITNREVFSARIKEVGLDGLIAELRDSVAKTSTAD</sequence>
<dbReference type="Gene3D" id="3.10.450.710">
    <property type="entry name" value="Tgt2/MlaC"/>
    <property type="match status" value="1"/>
</dbReference>
<evidence type="ECO:0000313" key="2">
    <source>
        <dbReference type="EMBL" id="GHF26222.1"/>
    </source>
</evidence>
<evidence type="ECO:0000313" key="3">
    <source>
        <dbReference type="Proteomes" id="UP000630923"/>
    </source>
</evidence>
<dbReference type="RefSeq" id="WP_191252822.1">
    <property type="nucleotide sequence ID" value="NZ_BNCI01000002.1"/>
</dbReference>
<comment type="caution">
    <text evidence="2">The sequence shown here is derived from an EMBL/GenBank/DDBJ whole genome shotgun (WGS) entry which is preliminary data.</text>
</comment>
<dbReference type="PANTHER" id="PTHR36573:SF1">
    <property type="entry name" value="INTERMEMBRANE PHOSPHOLIPID TRANSPORT SYSTEM BINDING PROTEIN MLAC"/>
    <property type="match status" value="1"/>
</dbReference>